<dbReference type="GeneID" id="66074397"/>
<dbReference type="KEGG" id="more:E1B28_005321"/>
<evidence type="ECO:0000313" key="2">
    <source>
        <dbReference type="Proteomes" id="UP001049176"/>
    </source>
</evidence>
<dbReference type="RefSeq" id="XP_043014483.1">
    <property type="nucleotide sequence ID" value="XM_043149875.1"/>
</dbReference>
<name>A0A9P7V0H5_9AGAR</name>
<comment type="caution">
    <text evidence="1">The sequence shown here is derived from an EMBL/GenBank/DDBJ whole genome shotgun (WGS) entry which is preliminary data.</text>
</comment>
<proteinExistence type="predicted"/>
<gene>
    <name evidence="1" type="ORF">E1B28_005321</name>
</gene>
<dbReference type="AlphaFoldDB" id="A0A9P7V0H5"/>
<dbReference type="EMBL" id="CM032182">
    <property type="protein sequence ID" value="KAG7098013.1"/>
    <property type="molecule type" value="Genomic_DNA"/>
</dbReference>
<accession>A0A9P7V0H5</accession>
<protein>
    <submittedName>
        <fullName evidence="1">Uncharacterized protein</fullName>
    </submittedName>
</protein>
<sequence length="155" mass="17861">MTMWLERKEKVAHHDHYIQRRLEGAVRPSTFELITIRHPPVLVPHHELLMTRHASAVSVPFDQLSSAYGAKDFEYCLGEYIAKAQAPDHHFTAASLRVAIDRVVRFVPFYKVAVYHRIKFTEHDPYSTTRSAEFIADAIHAEPKRKDKYGQPVPG</sequence>
<organism evidence="1 2">
    <name type="scientific">Marasmius oreades</name>
    <name type="common">fairy-ring Marasmius</name>
    <dbReference type="NCBI Taxonomy" id="181124"/>
    <lineage>
        <taxon>Eukaryota</taxon>
        <taxon>Fungi</taxon>
        <taxon>Dikarya</taxon>
        <taxon>Basidiomycota</taxon>
        <taxon>Agaricomycotina</taxon>
        <taxon>Agaricomycetes</taxon>
        <taxon>Agaricomycetidae</taxon>
        <taxon>Agaricales</taxon>
        <taxon>Marasmiineae</taxon>
        <taxon>Marasmiaceae</taxon>
        <taxon>Marasmius</taxon>
    </lineage>
</organism>
<dbReference type="Proteomes" id="UP001049176">
    <property type="component" value="Chromosome 2"/>
</dbReference>
<reference evidence="1" key="1">
    <citation type="journal article" date="2021" name="Genome Biol. Evol.">
        <title>The assembled and annotated genome of the fairy-ring fungus Marasmius oreades.</title>
        <authorList>
            <person name="Hiltunen M."/>
            <person name="Ament-Velasquez S.L."/>
            <person name="Johannesson H."/>
        </authorList>
    </citation>
    <scope>NUCLEOTIDE SEQUENCE</scope>
    <source>
        <strain evidence="1">03SP1</strain>
    </source>
</reference>
<keyword evidence="2" id="KW-1185">Reference proteome</keyword>
<dbReference type="OrthoDB" id="2576233at2759"/>
<evidence type="ECO:0000313" key="1">
    <source>
        <dbReference type="EMBL" id="KAG7098013.1"/>
    </source>
</evidence>